<name>A0A1B4PZG0_BURCE</name>
<gene>
    <name evidence="5" type="ORF">WT26_25535</name>
</gene>
<accession>A0A1B4PZG0</accession>
<dbReference type="PANTHER" id="PTHR43531">
    <property type="entry name" value="PROTEIN ICFG"/>
    <property type="match status" value="1"/>
</dbReference>
<evidence type="ECO:0000256" key="1">
    <source>
        <dbReference type="ARBA" id="ARBA00022481"/>
    </source>
</evidence>
<dbReference type="PROSITE" id="PS50111">
    <property type="entry name" value="CHEMOTAXIS_TRANSDUC_2"/>
    <property type="match status" value="1"/>
</dbReference>
<sequence>MVTVASREIASGNADLATRTEARASSLDETVAGMTQLTETVKHNADNARQANTLASRATSMADAGNETVQGIIGRIGLINWSSIKISEITGAVEGIAFPTNVLALNATLKRLAPEQVNQAICRMDEATQQNVAFAHK</sequence>
<dbReference type="InterPro" id="IPR051310">
    <property type="entry name" value="MCP_chemotaxis"/>
</dbReference>
<evidence type="ECO:0000256" key="2">
    <source>
        <dbReference type="ARBA" id="ARBA00029447"/>
    </source>
</evidence>
<dbReference type="Proteomes" id="UP000094776">
    <property type="component" value="Chromosome 2"/>
</dbReference>
<dbReference type="InterPro" id="IPR004089">
    <property type="entry name" value="MCPsignal_dom"/>
</dbReference>
<evidence type="ECO:0000313" key="6">
    <source>
        <dbReference type="Proteomes" id="UP000094776"/>
    </source>
</evidence>
<dbReference type="SUPFAM" id="SSF58104">
    <property type="entry name" value="Methyl-accepting chemotaxis protein (MCP) signaling domain"/>
    <property type="match status" value="1"/>
</dbReference>
<dbReference type="GO" id="GO:0006935">
    <property type="term" value="P:chemotaxis"/>
    <property type="evidence" value="ECO:0007669"/>
    <property type="project" value="InterPro"/>
</dbReference>
<dbReference type="GO" id="GO:0005886">
    <property type="term" value="C:plasma membrane"/>
    <property type="evidence" value="ECO:0007669"/>
    <property type="project" value="TreeGrafter"/>
</dbReference>
<dbReference type="GO" id="GO:0007165">
    <property type="term" value="P:signal transduction"/>
    <property type="evidence" value="ECO:0007669"/>
    <property type="project" value="UniProtKB-KW"/>
</dbReference>
<evidence type="ECO:0000256" key="3">
    <source>
        <dbReference type="PROSITE-ProRule" id="PRU00284"/>
    </source>
</evidence>
<evidence type="ECO:0000259" key="4">
    <source>
        <dbReference type="PROSITE" id="PS50111"/>
    </source>
</evidence>
<dbReference type="PANTHER" id="PTHR43531:SF14">
    <property type="entry name" value="METHYL-ACCEPTING CHEMOTAXIS PROTEIN I-RELATED"/>
    <property type="match status" value="1"/>
</dbReference>
<dbReference type="GO" id="GO:0004888">
    <property type="term" value="F:transmembrane signaling receptor activity"/>
    <property type="evidence" value="ECO:0007669"/>
    <property type="project" value="InterPro"/>
</dbReference>
<dbReference type="InterPro" id="IPR004090">
    <property type="entry name" value="Chemotax_Me-accpt_rcpt"/>
</dbReference>
<evidence type="ECO:0000313" key="5">
    <source>
        <dbReference type="EMBL" id="AOK19293.1"/>
    </source>
</evidence>
<dbReference type="AlphaFoldDB" id="A0A1B4PZG0"/>
<dbReference type="Pfam" id="PF00015">
    <property type="entry name" value="MCPsignal"/>
    <property type="match status" value="1"/>
</dbReference>
<proteinExistence type="inferred from homology"/>
<feature type="domain" description="Methyl-accepting transducer" evidence="4">
    <location>
        <begin position="1"/>
        <end position="137"/>
    </location>
</feature>
<comment type="similarity">
    <text evidence="2">Belongs to the methyl-accepting chemotaxis (MCP) protein family.</text>
</comment>
<keyword evidence="1" id="KW-0488">Methylation</keyword>
<reference evidence="5 6" key="1">
    <citation type="submission" date="2015-12" db="EMBL/GenBank/DDBJ databases">
        <title>Diversity of Burkholderia near neighbor genomes.</title>
        <authorList>
            <person name="Sahl J."/>
            <person name="Wagner D."/>
            <person name="Keim P."/>
        </authorList>
    </citation>
    <scope>NUCLEOTIDE SEQUENCE [LARGE SCALE GENOMIC DNA]</scope>
    <source>
        <strain evidence="5 6">MSMB1184WGS</strain>
    </source>
</reference>
<protein>
    <recommendedName>
        <fullName evidence="4">Methyl-accepting transducer domain-containing protein</fullName>
    </recommendedName>
</protein>
<organism evidence="5 6">
    <name type="scientific">Burkholderia cepacia</name>
    <name type="common">Pseudomonas cepacia</name>
    <dbReference type="NCBI Taxonomy" id="292"/>
    <lineage>
        <taxon>Bacteria</taxon>
        <taxon>Pseudomonadati</taxon>
        <taxon>Pseudomonadota</taxon>
        <taxon>Betaproteobacteria</taxon>
        <taxon>Burkholderiales</taxon>
        <taxon>Burkholderiaceae</taxon>
        <taxon>Burkholderia</taxon>
        <taxon>Burkholderia cepacia complex</taxon>
    </lineage>
</organism>
<dbReference type="EMBL" id="CP013444">
    <property type="protein sequence ID" value="AOK19293.1"/>
    <property type="molecule type" value="Genomic_DNA"/>
</dbReference>
<dbReference type="PRINTS" id="PR00260">
    <property type="entry name" value="CHEMTRNSDUCR"/>
</dbReference>
<keyword evidence="3" id="KW-0807">Transducer</keyword>
<dbReference type="Gene3D" id="1.10.287.950">
    <property type="entry name" value="Methyl-accepting chemotaxis protein"/>
    <property type="match status" value="1"/>
</dbReference>